<dbReference type="InterPro" id="IPR011010">
    <property type="entry name" value="DNA_brk_join_enz"/>
</dbReference>
<dbReference type="GO" id="GO:0015074">
    <property type="term" value="P:DNA integration"/>
    <property type="evidence" value="ECO:0007669"/>
    <property type="project" value="InterPro"/>
</dbReference>
<dbReference type="Proteomes" id="UP000694892">
    <property type="component" value="Chromosome 5S"/>
</dbReference>
<dbReference type="EMBL" id="CM004475">
    <property type="protein sequence ID" value="OCT78063.1"/>
    <property type="molecule type" value="Genomic_DNA"/>
</dbReference>
<reference evidence="3" key="1">
    <citation type="journal article" date="2016" name="Nature">
        <title>Genome evolution in the allotetraploid frog Xenopus laevis.</title>
        <authorList>
            <person name="Session A.M."/>
            <person name="Uno Y."/>
            <person name="Kwon T."/>
            <person name="Chapman J.A."/>
            <person name="Toyoda A."/>
            <person name="Takahashi S."/>
            <person name="Fukui A."/>
            <person name="Hikosaka A."/>
            <person name="Suzuki A."/>
            <person name="Kondo M."/>
            <person name="van Heeringen S.J."/>
            <person name="Quigley I."/>
            <person name="Heinz S."/>
            <person name="Ogino H."/>
            <person name="Ochi H."/>
            <person name="Hellsten U."/>
            <person name="Lyons J.B."/>
            <person name="Simakov O."/>
            <person name="Putnam N."/>
            <person name="Stites J."/>
            <person name="Kuroki Y."/>
            <person name="Tanaka T."/>
            <person name="Michiue T."/>
            <person name="Watanabe M."/>
            <person name="Bogdanovic O."/>
            <person name="Lister R."/>
            <person name="Georgiou G."/>
            <person name="Paranjpe S.S."/>
            <person name="van Kruijsbergen I."/>
            <person name="Shu S."/>
            <person name="Carlson J."/>
            <person name="Kinoshita T."/>
            <person name="Ohta Y."/>
            <person name="Mawaribuchi S."/>
            <person name="Jenkins J."/>
            <person name="Grimwood J."/>
            <person name="Schmutz J."/>
            <person name="Mitros T."/>
            <person name="Mozaffari S.V."/>
            <person name="Suzuki Y."/>
            <person name="Haramoto Y."/>
            <person name="Yamamoto T.S."/>
            <person name="Takagi C."/>
            <person name="Heald R."/>
            <person name="Miller K."/>
            <person name="Haudenschild C."/>
            <person name="Kitzman J."/>
            <person name="Nakayama T."/>
            <person name="Izutsu Y."/>
            <person name="Robert J."/>
            <person name="Fortriede J."/>
            <person name="Burns K."/>
            <person name="Lotay V."/>
            <person name="Karimi K."/>
            <person name="Yasuoka Y."/>
            <person name="Dichmann D.S."/>
            <person name="Flajnik M.F."/>
            <person name="Houston D.W."/>
            <person name="Shendure J."/>
            <person name="DuPasquier L."/>
            <person name="Vize P.D."/>
            <person name="Zorn A.M."/>
            <person name="Ito M."/>
            <person name="Marcotte E.M."/>
            <person name="Wallingford J.B."/>
            <person name="Ito Y."/>
            <person name="Asashima M."/>
            <person name="Ueno N."/>
            <person name="Matsuda Y."/>
            <person name="Veenstra G.J."/>
            <person name="Fujiyama A."/>
            <person name="Harland R.M."/>
            <person name="Taira M."/>
            <person name="Rokhsar D.S."/>
        </authorList>
    </citation>
    <scope>NUCLEOTIDE SEQUENCE [LARGE SCALE GENOMIC DNA]</scope>
    <source>
        <strain evidence="3">J</strain>
    </source>
</reference>
<dbReference type="PANTHER" id="PTHR34605:SF8">
    <property type="entry name" value="FILAGGRIN-2-LIKE ISOFORM X1"/>
    <property type="match status" value="1"/>
</dbReference>
<dbReference type="GO" id="GO:0006310">
    <property type="term" value="P:DNA recombination"/>
    <property type="evidence" value="ECO:0007669"/>
    <property type="project" value="UniProtKB-KW"/>
</dbReference>
<dbReference type="GO" id="GO:0003677">
    <property type="term" value="F:DNA binding"/>
    <property type="evidence" value="ECO:0007669"/>
    <property type="project" value="InterPro"/>
</dbReference>
<accession>A0A974HHH7</accession>
<dbReference type="Gene3D" id="1.10.443.10">
    <property type="entry name" value="Intergrase catalytic core"/>
    <property type="match status" value="1"/>
</dbReference>
<dbReference type="InterPro" id="IPR052925">
    <property type="entry name" value="Phage_Integrase-like_Recomb"/>
</dbReference>
<evidence type="ECO:0008006" key="4">
    <source>
        <dbReference type="Google" id="ProtNLM"/>
    </source>
</evidence>
<dbReference type="PANTHER" id="PTHR34605">
    <property type="entry name" value="PHAGE_INTEGRASE DOMAIN-CONTAINING PROTEIN"/>
    <property type="match status" value="1"/>
</dbReference>
<evidence type="ECO:0000313" key="2">
    <source>
        <dbReference type="EMBL" id="OCT78063.1"/>
    </source>
</evidence>
<evidence type="ECO:0000256" key="1">
    <source>
        <dbReference type="ARBA" id="ARBA00023172"/>
    </source>
</evidence>
<evidence type="ECO:0000313" key="3">
    <source>
        <dbReference type="Proteomes" id="UP000694892"/>
    </source>
</evidence>
<sequence length="116" mass="13461">MARKKLSRDQRKPITLNILKKLLDCLQLVCFNDYEVKLFRCLISFTYFGAFRISEVVATNKSANDGLHNNDVTLFKHRLKIILRKSKTDQAAKGNIFWLGPIQNTSLCPVQNYHNF</sequence>
<protein>
    <recommendedName>
        <fullName evidence="4">Tyr recombinase domain-containing protein</fullName>
    </recommendedName>
</protein>
<organism evidence="2 3">
    <name type="scientific">Xenopus laevis</name>
    <name type="common">African clawed frog</name>
    <dbReference type="NCBI Taxonomy" id="8355"/>
    <lineage>
        <taxon>Eukaryota</taxon>
        <taxon>Metazoa</taxon>
        <taxon>Chordata</taxon>
        <taxon>Craniata</taxon>
        <taxon>Vertebrata</taxon>
        <taxon>Euteleostomi</taxon>
        <taxon>Amphibia</taxon>
        <taxon>Batrachia</taxon>
        <taxon>Anura</taxon>
        <taxon>Pipoidea</taxon>
        <taxon>Pipidae</taxon>
        <taxon>Xenopodinae</taxon>
        <taxon>Xenopus</taxon>
        <taxon>Xenopus</taxon>
    </lineage>
</organism>
<gene>
    <name evidence="2" type="ORF">XELAEV_18029161mg</name>
</gene>
<proteinExistence type="predicted"/>
<dbReference type="SUPFAM" id="SSF56349">
    <property type="entry name" value="DNA breaking-rejoining enzymes"/>
    <property type="match status" value="1"/>
</dbReference>
<dbReference type="InterPro" id="IPR013762">
    <property type="entry name" value="Integrase-like_cat_sf"/>
</dbReference>
<keyword evidence="1" id="KW-0233">DNA recombination</keyword>
<dbReference type="AlphaFoldDB" id="A0A974HHH7"/>
<name>A0A974HHH7_XENLA</name>